<evidence type="ECO:0000256" key="1">
    <source>
        <dbReference type="ARBA" id="ARBA00004123"/>
    </source>
</evidence>
<protein>
    <recommendedName>
        <fullName evidence="9">DNA-directed RNA polymerase III subunit RPC6</fullName>
    </recommendedName>
</protein>
<dbReference type="InterPro" id="IPR036388">
    <property type="entry name" value="WH-like_DNA-bd_sf"/>
</dbReference>
<sequence length="464" mass="51567">MAAARAAASSRTANAPRDRVGEALYAWCCQHHSIGHIFSQEDLLASNLIPNQDLTILVGAVQSLVGKSLLRTHDIKGTGSIGWELVSQERAENYLGLTREEHLVFSHIDAAGNNGVWSRMLQKRLQAHAKVLEKTYHSLLQKGRIKKMTSVKHPNRKMFIVAGLQPSEDATGGAWFDEGKLDQQLIDGVSFWAEKYISDRSWVAVKPSDHNEPAGLARTTAKGKGRSKSMHVDDDQPRSSSPELNYKEPKDTRGKPKQHSTFYVPHPPGHEGYPTAAQVTNDVNAANIASGIRLPVTAVAQLLEVMVYDEKLYKMKRPARSDEPGRDPDSEHITMYRCFKTPGELGEKVKLFEKLDSHSASTRKHARRQIELEDVGRGGASEVPCLRCPAFDLCGDGGPVNVVTCPYFDEWYLRTARADRDEGRPWADGEEFLKLGERKRQQRLEALTRAAHSIKADGNAMDTS</sequence>
<reference evidence="7 8" key="1">
    <citation type="submission" date="2013-03" db="EMBL/GenBank/DDBJ databases">
        <title>The Genome Sequence of Phialophora europaea CBS 101466.</title>
        <authorList>
            <consortium name="The Broad Institute Genomics Platform"/>
            <person name="Cuomo C."/>
            <person name="de Hoog S."/>
            <person name="Gorbushina A."/>
            <person name="Walker B."/>
            <person name="Young S.K."/>
            <person name="Zeng Q."/>
            <person name="Gargeya S."/>
            <person name="Fitzgerald M."/>
            <person name="Haas B."/>
            <person name="Abouelleil A."/>
            <person name="Allen A.W."/>
            <person name="Alvarado L."/>
            <person name="Arachchi H.M."/>
            <person name="Berlin A.M."/>
            <person name="Chapman S.B."/>
            <person name="Gainer-Dewar J."/>
            <person name="Goldberg J."/>
            <person name="Griggs A."/>
            <person name="Gujja S."/>
            <person name="Hansen M."/>
            <person name="Howarth C."/>
            <person name="Imamovic A."/>
            <person name="Ireland A."/>
            <person name="Larimer J."/>
            <person name="McCowan C."/>
            <person name="Murphy C."/>
            <person name="Pearson M."/>
            <person name="Poon T.W."/>
            <person name="Priest M."/>
            <person name="Roberts A."/>
            <person name="Saif S."/>
            <person name="Shea T."/>
            <person name="Sisk P."/>
            <person name="Sykes S."/>
            <person name="Wortman J."/>
            <person name="Nusbaum C."/>
            <person name="Birren B."/>
        </authorList>
    </citation>
    <scope>NUCLEOTIDE SEQUENCE [LARGE SCALE GENOMIC DNA]</scope>
    <source>
        <strain evidence="7 8">CBS 101466</strain>
    </source>
</reference>
<dbReference type="InterPro" id="IPR036390">
    <property type="entry name" value="WH_DNA-bd_sf"/>
</dbReference>
<evidence type="ECO:0000256" key="4">
    <source>
        <dbReference type="ARBA" id="ARBA00023163"/>
    </source>
</evidence>
<dbReference type="Gene3D" id="1.10.10.10">
    <property type="entry name" value="Winged helix-like DNA-binding domain superfamily/Winged helix DNA-binding domain"/>
    <property type="match status" value="1"/>
</dbReference>
<dbReference type="GeneID" id="19968354"/>
<dbReference type="InterPro" id="IPR016049">
    <property type="entry name" value="RNA_pol_Rpc34-like"/>
</dbReference>
<evidence type="ECO:0000256" key="2">
    <source>
        <dbReference type="ARBA" id="ARBA00011038"/>
    </source>
</evidence>
<dbReference type="PANTHER" id="PTHR12780">
    <property type="entry name" value="RNA POLYMERASE III DNA DIRECTED , 39KD SUBUNIT-RELATED"/>
    <property type="match status" value="1"/>
</dbReference>
<dbReference type="STRING" id="1220924.W2SDM1"/>
<feature type="compositionally biased region" description="Basic and acidic residues" evidence="6">
    <location>
        <begin position="245"/>
        <end position="254"/>
    </location>
</feature>
<dbReference type="FunCoup" id="W2SDM1">
    <property type="interactions" value="710"/>
</dbReference>
<evidence type="ECO:0000256" key="6">
    <source>
        <dbReference type="SAM" id="MobiDB-lite"/>
    </source>
</evidence>
<organism evidence="7 8">
    <name type="scientific">Cyphellophora europaea (strain CBS 101466)</name>
    <name type="common">Phialophora europaea</name>
    <dbReference type="NCBI Taxonomy" id="1220924"/>
    <lineage>
        <taxon>Eukaryota</taxon>
        <taxon>Fungi</taxon>
        <taxon>Dikarya</taxon>
        <taxon>Ascomycota</taxon>
        <taxon>Pezizomycotina</taxon>
        <taxon>Eurotiomycetes</taxon>
        <taxon>Chaetothyriomycetidae</taxon>
        <taxon>Chaetothyriales</taxon>
        <taxon>Cyphellophoraceae</taxon>
        <taxon>Cyphellophora</taxon>
    </lineage>
</organism>
<dbReference type="EMBL" id="KB822711">
    <property type="protein sequence ID" value="ETN46826.1"/>
    <property type="molecule type" value="Genomic_DNA"/>
</dbReference>
<comment type="subcellular location">
    <subcellularLocation>
        <location evidence="1">Nucleus</location>
    </subcellularLocation>
</comment>
<dbReference type="Pfam" id="PF05158">
    <property type="entry name" value="RNA_pol_Rpc34"/>
    <property type="match status" value="1"/>
</dbReference>
<evidence type="ECO:0000256" key="3">
    <source>
        <dbReference type="ARBA" id="ARBA00022478"/>
    </source>
</evidence>
<dbReference type="VEuPathDB" id="FungiDB:HMPREF1541_01015"/>
<dbReference type="InterPro" id="IPR007832">
    <property type="entry name" value="RNA_pol_Rpc34"/>
</dbReference>
<dbReference type="AlphaFoldDB" id="W2SDM1"/>
<evidence type="ECO:0000313" key="8">
    <source>
        <dbReference type="Proteomes" id="UP000030752"/>
    </source>
</evidence>
<accession>W2SDM1</accession>
<gene>
    <name evidence="7" type="ORF">HMPREF1541_01015</name>
</gene>
<dbReference type="OrthoDB" id="613763at2759"/>
<dbReference type="InParanoid" id="W2SDM1"/>
<dbReference type="RefSeq" id="XP_008711538.1">
    <property type="nucleotide sequence ID" value="XM_008713316.1"/>
</dbReference>
<dbReference type="HOGENOM" id="CLU_033661_0_2_1"/>
<keyword evidence="4" id="KW-0804">Transcription</keyword>
<name>W2SDM1_CYPE1</name>
<evidence type="ECO:0008006" key="9">
    <source>
        <dbReference type="Google" id="ProtNLM"/>
    </source>
</evidence>
<dbReference type="eggNOG" id="KOG3233">
    <property type="taxonomic scope" value="Eukaryota"/>
</dbReference>
<keyword evidence="3" id="KW-0240">DNA-directed RNA polymerase</keyword>
<dbReference type="Proteomes" id="UP000030752">
    <property type="component" value="Unassembled WGS sequence"/>
</dbReference>
<dbReference type="GO" id="GO:0005666">
    <property type="term" value="C:RNA polymerase III complex"/>
    <property type="evidence" value="ECO:0007669"/>
    <property type="project" value="InterPro"/>
</dbReference>
<comment type="similarity">
    <text evidence="2">Belongs to the eukaryotic RPC34/RPC39 RNA polymerase subunit family.</text>
</comment>
<dbReference type="SUPFAM" id="SSF46785">
    <property type="entry name" value="Winged helix' DNA-binding domain"/>
    <property type="match status" value="1"/>
</dbReference>
<keyword evidence="5" id="KW-0539">Nucleus</keyword>
<evidence type="ECO:0000313" key="7">
    <source>
        <dbReference type="EMBL" id="ETN46826.1"/>
    </source>
</evidence>
<dbReference type="GO" id="GO:0006383">
    <property type="term" value="P:transcription by RNA polymerase III"/>
    <property type="evidence" value="ECO:0007669"/>
    <property type="project" value="InterPro"/>
</dbReference>
<proteinExistence type="inferred from homology"/>
<evidence type="ECO:0000256" key="5">
    <source>
        <dbReference type="ARBA" id="ARBA00023242"/>
    </source>
</evidence>
<feature type="region of interest" description="Disordered" evidence="6">
    <location>
        <begin position="207"/>
        <end position="275"/>
    </location>
</feature>
<keyword evidence="8" id="KW-1185">Reference proteome</keyword>